<dbReference type="STRING" id="1198029.A0A1U7LM79"/>
<dbReference type="PANTHER" id="PTHR23503:SF8">
    <property type="entry name" value="FACILITATED GLUCOSE TRANSPORTER PROTEIN 1"/>
    <property type="match status" value="1"/>
</dbReference>
<dbReference type="InterPro" id="IPR036259">
    <property type="entry name" value="MFS_trans_sf"/>
</dbReference>
<evidence type="ECO:0000256" key="6">
    <source>
        <dbReference type="ARBA" id="ARBA00023136"/>
    </source>
</evidence>
<keyword evidence="5 7" id="KW-1133">Transmembrane helix</keyword>
<dbReference type="OMA" id="IAERYTH"/>
<dbReference type="AlphaFoldDB" id="A0A1U7LM79"/>
<accession>A0A1U7LM79</accession>
<dbReference type="Proteomes" id="UP000186594">
    <property type="component" value="Unassembled WGS sequence"/>
</dbReference>
<evidence type="ECO:0000256" key="4">
    <source>
        <dbReference type="ARBA" id="ARBA00022692"/>
    </source>
</evidence>
<feature type="transmembrane region" description="Helical" evidence="7">
    <location>
        <begin position="223"/>
        <end position="243"/>
    </location>
</feature>
<feature type="transmembrane region" description="Helical" evidence="7">
    <location>
        <begin position="249"/>
        <end position="271"/>
    </location>
</feature>
<evidence type="ECO:0000259" key="8">
    <source>
        <dbReference type="PROSITE" id="PS50850"/>
    </source>
</evidence>
<dbReference type="InterPro" id="IPR005828">
    <property type="entry name" value="MFS_sugar_transport-like"/>
</dbReference>
<gene>
    <name evidence="9" type="ORF">NEOLI_001664</name>
</gene>
<keyword evidence="6 7" id="KW-0472">Membrane</keyword>
<keyword evidence="10" id="KW-1185">Reference proteome</keyword>
<evidence type="ECO:0000313" key="9">
    <source>
        <dbReference type="EMBL" id="OLL23652.1"/>
    </source>
</evidence>
<comment type="caution">
    <text evidence="9">The sequence shown here is derived from an EMBL/GenBank/DDBJ whole genome shotgun (WGS) entry which is preliminary data.</text>
</comment>
<evidence type="ECO:0000313" key="10">
    <source>
        <dbReference type="Proteomes" id="UP000186594"/>
    </source>
</evidence>
<dbReference type="InterPro" id="IPR003663">
    <property type="entry name" value="Sugar/inositol_transpt"/>
</dbReference>
<reference evidence="9 10" key="1">
    <citation type="submission" date="2016-04" db="EMBL/GenBank/DDBJ databases">
        <title>Evolutionary innovation and constraint leading to complex multicellularity in the Ascomycota.</title>
        <authorList>
            <person name="Cisse O."/>
            <person name="Nguyen A."/>
            <person name="Hewitt D.A."/>
            <person name="Jedd G."/>
            <person name="Stajich J.E."/>
        </authorList>
    </citation>
    <scope>NUCLEOTIDE SEQUENCE [LARGE SCALE GENOMIC DNA]</scope>
    <source>
        <strain evidence="9 10">DAH-3</strain>
    </source>
</reference>
<dbReference type="GO" id="GO:0016020">
    <property type="term" value="C:membrane"/>
    <property type="evidence" value="ECO:0007669"/>
    <property type="project" value="UniProtKB-SubCell"/>
</dbReference>
<evidence type="ECO:0000256" key="3">
    <source>
        <dbReference type="ARBA" id="ARBA00022448"/>
    </source>
</evidence>
<dbReference type="InterPro" id="IPR020846">
    <property type="entry name" value="MFS_dom"/>
</dbReference>
<dbReference type="GO" id="GO:0015149">
    <property type="term" value="F:hexose transmembrane transporter activity"/>
    <property type="evidence" value="ECO:0007669"/>
    <property type="project" value="TreeGrafter"/>
</dbReference>
<dbReference type="Pfam" id="PF00083">
    <property type="entry name" value="Sugar_tr"/>
    <property type="match status" value="1"/>
</dbReference>
<evidence type="ECO:0000256" key="2">
    <source>
        <dbReference type="ARBA" id="ARBA00010992"/>
    </source>
</evidence>
<feature type="domain" description="Major facilitator superfamily (MFS) profile" evidence="8">
    <location>
        <begin position="1"/>
        <end position="335"/>
    </location>
</feature>
<feature type="transmembrane region" description="Helical" evidence="7">
    <location>
        <begin position="160"/>
        <end position="181"/>
    </location>
</feature>
<dbReference type="PROSITE" id="PS50850">
    <property type="entry name" value="MFS"/>
    <property type="match status" value="1"/>
</dbReference>
<organism evidence="9 10">
    <name type="scientific">Neolecta irregularis (strain DAH-3)</name>
    <dbReference type="NCBI Taxonomy" id="1198029"/>
    <lineage>
        <taxon>Eukaryota</taxon>
        <taxon>Fungi</taxon>
        <taxon>Dikarya</taxon>
        <taxon>Ascomycota</taxon>
        <taxon>Taphrinomycotina</taxon>
        <taxon>Neolectales</taxon>
        <taxon>Neolectaceae</taxon>
        <taxon>Neolecta</taxon>
    </lineage>
</organism>
<feature type="transmembrane region" description="Helical" evidence="7">
    <location>
        <begin position="52"/>
        <end position="74"/>
    </location>
</feature>
<feature type="transmembrane region" description="Helical" evidence="7">
    <location>
        <begin position="311"/>
        <end position="331"/>
    </location>
</feature>
<dbReference type="OrthoDB" id="4540492at2759"/>
<comment type="subcellular location">
    <subcellularLocation>
        <location evidence="1">Membrane</location>
        <topology evidence="1">Multi-pass membrane protein</topology>
    </subcellularLocation>
</comment>
<dbReference type="SUPFAM" id="SSF103473">
    <property type="entry name" value="MFS general substrate transporter"/>
    <property type="match status" value="1"/>
</dbReference>
<proteinExistence type="inferred from homology"/>
<feature type="transmembrane region" description="Helical" evidence="7">
    <location>
        <begin position="283"/>
        <end position="305"/>
    </location>
</feature>
<keyword evidence="3" id="KW-0813">Transport</keyword>
<evidence type="ECO:0000256" key="7">
    <source>
        <dbReference type="SAM" id="Phobius"/>
    </source>
</evidence>
<keyword evidence="4 7" id="KW-0812">Transmembrane</keyword>
<dbReference type="PANTHER" id="PTHR23503">
    <property type="entry name" value="SOLUTE CARRIER FAMILY 2"/>
    <property type="match status" value="1"/>
</dbReference>
<comment type="similarity">
    <text evidence="2">Belongs to the major facilitator superfamily. Sugar transporter (TC 2.A.1.1) family.</text>
</comment>
<evidence type="ECO:0000256" key="5">
    <source>
        <dbReference type="ARBA" id="ARBA00022989"/>
    </source>
</evidence>
<feature type="transmembrane region" description="Helical" evidence="7">
    <location>
        <begin position="20"/>
        <end position="40"/>
    </location>
</feature>
<sequence>MHILGSILMATSSKISMMLLGRVTAGIGTGWIMVAGPLYIFEIAPQHHKTLFGSLIQISVVLGLLLTQSLALVLSTSQGWRVILSVGGQIGALQFLLALFSIESPRYLMLMDKDEAERDASNNLQSTTLFEENLPLNENEIPSQLSVYQFISSRNYRKDLITVSLLMVAHQFTGINAVVAYSTPILSPLIPSFASKITVLSSLVNLTFSILYALIAERYTHRYLLLVSLSCLGTSTFLLALSIELKIRVLAGLLILFFLAGFAIGAGPIGFHVIPDIVDKQVVIAAQGLAFSLNWLGLCIVGYLFPIVRNVIHGWSFMIFWGISMTSIVLIKKYL</sequence>
<protein>
    <submittedName>
        <fullName evidence="9">Vacuolar protein sorting-associated protein 73</fullName>
    </submittedName>
</protein>
<dbReference type="InterPro" id="IPR045263">
    <property type="entry name" value="GLUT"/>
</dbReference>
<feature type="transmembrane region" description="Helical" evidence="7">
    <location>
        <begin position="193"/>
        <end position="216"/>
    </location>
</feature>
<dbReference type="PRINTS" id="PR00171">
    <property type="entry name" value="SUGRTRNSPORT"/>
</dbReference>
<dbReference type="EMBL" id="LXFE01001385">
    <property type="protein sequence ID" value="OLL23652.1"/>
    <property type="molecule type" value="Genomic_DNA"/>
</dbReference>
<evidence type="ECO:0000256" key="1">
    <source>
        <dbReference type="ARBA" id="ARBA00004141"/>
    </source>
</evidence>
<dbReference type="Gene3D" id="1.20.1250.20">
    <property type="entry name" value="MFS general substrate transporter like domains"/>
    <property type="match status" value="1"/>
</dbReference>
<name>A0A1U7LM79_NEOID</name>